<reference evidence="2 3" key="1">
    <citation type="journal article" date="2020" name="BMC Genomics">
        <title>Intraspecific diversification of the crop wild relative Brassica cretica Lam. using demographic model selection.</title>
        <authorList>
            <person name="Kioukis A."/>
            <person name="Michalopoulou V.A."/>
            <person name="Briers L."/>
            <person name="Pirintsos S."/>
            <person name="Studholme D.J."/>
            <person name="Pavlidis P."/>
            <person name="Sarris P.F."/>
        </authorList>
    </citation>
    <scope>NUCLEOTIDE SEQUENCE [LARGE SCALE GENOMIC DNA]</scope>
    <source>
        <strain evidence="3">cv. PFS-1207/04</strain>
    </source>
</reference>
<name>A0ABQ7CFG2_BRACR</name>
<feature type="region of interest" description="Disordered" evidence="1">
    <location>
        <begin position="1"/>
        <end position="112"/>
    </location>
</feature>
<feature type="compositionally biased region" description="Basic and acidic residues" evidence="1">
    <location>
        <begin position="89"/>
        <end position="112"/>
    </location>
</feature>
<evidence type="ECO:0000313" key="3">
    <source>
        <dbReference type="Proteomes" id="UP000266723"/>
    </source>
</evidence>
<gene>
    <name evidence="2" type="ORF">DY000_02005438</name>
</gene>
<evidence type="ECO:0000313" key="2">
    <source>
        <dbReference type="EMBL" id="KAF3550956.1"/>
    </source>
</evidence>
<accession>A0ABQ7CFG2</accession>
<keyword evidence="3" id="KW-1185">Reference proteome</keyword>
<organism evidence="2 3">
    <name type="scientific">Brassica cretica</name>
    <name type="common">Mustard</name>
    <dbReference type="NCBI Taxonomy" id="69181"/>
    <lineage>
        <taxon>Eukaryota</taxon>
        <taxon>Viridiplantae</taxon>
        <taxon>Streptophyta</taxon>
        <taxon>Embryophyta</taxon>
        <taxon>Tracheophyta</taxon>
        <taxon>Spermatophyta</taxon>
        <taxon>Magnoliopsida</taxon>
        <taxon>eudicotyledons</taxon>
        <taxon>Gunneridae</taxon>
        <taxon>Pentapetalae</taxon>
        <taxon>rosids</taxon>
        <taxon>malvids</taxon>
        <taxon>Brassicales</taxon>
        <taxon>Brassicaceae</taxon>
        <taxon>Brassiceae</taxon>
        <taxon>Brassica</taxon>
    </lineage>
</organism>
<evidence type="ECO:0000256" key="1">
    <source>
        <dbReference type="SAM" id="MobiDB-lite"/>
    </source>
</evidence>
<protein>
    <submittedName>
        <fullName evidence="2">Uncharacterized protein</fullName>
    </submittedName>
</protein>
<feature type="compositionally biased region" description="Basic and acidic residues" evidence="1">
    <location>
        <begin position="1"/>
        <end position="37"/>
    </location>
</feature>
<feature type="compositionally biased region" description="Polar residues" evidence="1">
    <location>
        <begin position="40"/>
        <end position="51"/>
    </location>
</feature>
<proteinExistence type="predicted"/>
<dbReference type="EMBL" id="QGKV02000832">
    <property type="protein sequence ID" value="KAF3550956.1"/>
    <property type="molecule type" value="Genomic_DNA"/>
</dbReference>
<feature type="compositionally biased region" description="Acidic residues" evidence="1">
    <location>
        <begin position="60"/>
        <end position="69"/>
    </location>
</feature>
<dbReference type="Proteomes" id="UP000266723">
    <property type="component" value="Unassembled WGS sequence"/>
</dbReference>
<sequence length="112" mass="12808">MDRRSWAENHGQEIMDMKTEAKKADSVESTHPDHEGGSRNVEQSTQAQPEENSVAHDQDEMPSESDAETQVEAPSEGNEAEPEQIQPLIRRDHGQEIMDRKSWTEKLKQRKV</sequence>
<comment type="caution">
    <text evidence="2">The sequence shown here is derived from an EMBL/GenBank/DDBJ whole genome shotgun (WGS) entry which is preliminary data.</text>
</comment>